<reference evidence="5 6" key="1">
    <citation type="submission" date="2021-03" db="EMBL/GenBank/DDBJ databases">
        <title>Genomic Encyclopedia of Type Strains, Phase IV (KMG-IV): sequencing the most valuable type-strain genomes for metagenomic binning, comparative biology and taxonomic classification.</title>
        <authorList>
            <person name="Goeker M."/>
        </authorList>
    </citation>
    <scope>NUCLEOTIDE SEQUENCE [LARGE SCALE GENOMIC DNA]</scope>
    <source>
        <strain evidence="5 6">DSM 28783</strain>
    </source>
</reference>
<sequence length="234" mass="27627">MGKIKCIMFDCMETIVDMSELPCKSDYALWAFQGSGCEKYFKDFDEFYDLYKKANEDILYQNPDYKEYSFEYIYEYILKYKNIYKDDQKNIINLLSENYWRNYKRRCYVDKSIINTLTYLNSKYTLGIVSNFKFIGGIEDLLKSEGIYRLFSFIVVSINEGVRKPNSKLYNIAIKKSGFSKNHILFLGDSFENDYKAPEKVGLEAILLDKGKDKKANCKRISKFSDIEDEIEDL</sequence>
<evidence type="ECO:0000313" key="6">
    <source>
        <dbReference type="Proteomes" id="UP001519307"/>
    </source>
</evidence>
<evidence type="ECO:0000313" key="5">
    <source>
        <dbReference type="EMBL" id="MBP2033926.1"/>
    </source>
</evidence>
<gene>
    <name evidence="5" type="ORF">J2Z42_002639</name>
</gene>
<dbReference type="InterPro" id="IPR051400">
    <property type="entry name" value="HAD-like_hydrolase"/>
</dbReference>
<keyword evidence="3 5" id="KW-0378">Hydrolase</keyword>
<dbReference type="Gene3D" id="3.40.50.1000">
    <property type="entry name" value="HAD superfamily/HAD-like"/>
    <property type="match status" value="1"/>
</dbReference>
<protein>
    <submittedName>
        <fullName evidence="5">Hydrolase of the HAD superfamily</fullName>
    </submittedName>
</protein>
<dbReference type="InterPro" id="IPR023198">
    <property type="entry name" value="PGP-like_dom2"/>
</dbReference>
<dbReference type="PANTHER" id="PTHR46470:SF2">
    <property type="entry name" value="GLYCERALDEHYDE 3-PHOSPHATE PHOSPHATASE"/>
    <property type="match status" value="1"/>
</dbReference>
<keyword evidence="2" id="KW-0479">Metal-binding</keyword>
<dbReference type="InterPro" id="IPR041492">
    <property type="entry name" value="HAD_2"/>
</dbReference>
<keyword evidence="4" id="KW-0460">Magnesium</keyword>
<dbReference type="SUPFAM" id="SSF56784">
    <property type="entry name" value="HAD-like"/>
    <property type="match status" value="1"/>
</dbReference>
<comment type="cofactor">
    <cofactor evidence="1">
        <name>Mg(2+)</name>
        <dbReference type="ChEBI" id="CHEBI:18420"/>
    </cofactor>
</comment>
<dbReference type="GO" id="GO:0016787">
    <property type="term" value="F:hydrolase activity"/>
    <property type="evidence" value="ECO:0007669"/>
    <property type="project" value="UniProtKB-KW"/>
</dbReference>
<dbReference type="InterPro" id="IPR023214">
    <property type="entry name" value="HAD_sf"/>
</dbReference>
<dbReference type="InterPro" id="IPR006439">
    <property type="entry name" value="HAD-SF_hydro_IA"/>
</dbReference>
<proteinExistence type="predicted"/>
<dbReference type="InterPro" id="IPR036412">
    <property type="entry name" value="HAD-like_sf"/>
</dbReference>
<dbReference type="PANTHER" id="PTHR46470">
    <property type="entry name" value="N-ACYLNEURAMINATE-9-PHOSPHATASE"/>
    <property type="match status" value="1"/>
</dbReference>
<dbReference type="Proteomes" id="UP001519307">
    <property type="component" value="Unassembled WGS sequence"/>
</dbReference>
<dbReference type="EMBL" id="JAGGLM010000025">
    <property type="protein sequence ID" value="MBP2033926.1"/>
    <property type="molecule type" value="Genomic_DNA"/>
</dbReference>
<dbReference type="Gene3D" id="1.10.150.240">
    <property type="entry name" value="Putative phosphatase, domain 2"/>
    <property type="match status" value="1"/>
</dbReference>
<accession>A0ABS4KWN6</accession>
<evidence type="ECO:0000256" key="4">
    <source>
        <dbReference type="ARBA" id="ARBA00022842"/>
    </source>
</evidence>
<dbReference type="Pfam" id="PF13419">
    <property type="entry name" value="HAD_2"/>
    <property type="match status" value="1"/>
</dbReference>
<dbReference type="SFLD" id="SFLDG01129">
    <property type="entry name" value="C1.5:_HAD__Beta-PGM__Phosphata"/>
    <property type="match status" value="1"/>
</dbReference>
<evidence type="ECO:0000256" key="2">
    <source>
        <dbReference type="ARBA" id="ARBA00022723"/>
    </source>
</evidence>
<comment type="caution">
    <text evidence="5">The sequence shown here is derived from an EMBL/GenBank/DDBJ whole genome shotgun (WGS) entry which is preliminary data.</text>
</comment>
<evidence type="ECO:0000256" key="3">
    <source>
        <dbReference type="ARBA" id="ARBA00022801"/>
    </source>
</evidence>
<name>A0ABS4KWN6_9CLOT</name>
<dbReference type="SFLD" id="SFLDS00003">
    <property type="entry name" value="Haloacid_Dehalogenase"/>
    <property type="match status" value="1"/>
</dbReference>
<keyword evidence="6" id="KW-1185">Reference proteome</keyword>
<organism evidence="5 6">
    <name type="scientific">Clostridium algifaecis</name>
    <dbReference type="NCBI Taxonomy" id="1472040"/>
    <lineage>
        <taxon>Bacteria</taxon>
        <taxon>Bacillati</taxon>
        <taxon>Bacillota</taxon>
        <taxon>Clostridia</taxon>
        <taxon>Eubacteriales</taxon>
        <taxon>Clostridiaceae</taxon>
        <taxon>Clostridium</taxon>
    </lineage>
</organism>
<evidence type="ECO:0000256" key="1">
    <source>
        <dbReference type="ARBA" id="ARBA00001946"/>
    </source>
</evidence>
<dbReference type="RefSeq" id="WP_209703166.1">
    <property type="nucleotide sequence ID" value="NZ_JAGGLM010000025.1"/>
</dbReference>
<dbReference type="PRINTS" id="PR00413">
    <property type="entry name" value="HADHALOGNASE"/>
</dbReference>